<dbReference type="AlphaFoldDB" id="A0A4R9LTR1"/>
<evidence type="ECO:0000256" key="7">
    <source>
        <dbReference type="RuleBase" id="RU003879"/>
    </source>
</evidence>
<evidence type="ECO:0000256" key="3">
    <source>
        <dbReference type="ARBA" id="ARBA00022475"/>
    </source>
</evidence>
<dbReference type="EMBL" id="RQHV01000042">
    <property type="protein sequence ID" value="TGN11070.1"/>
    <property type="molecule type" value="Genomic_DNA"/>
</dbReference>
<dbReference type="Proteomes" id="UP000298264">
    <property type="component" value="Unassembled WGS sequence"/>
</dbReference>
<keyword evidence="7" id="KW-0653">Protein transport</keyword>
<evidence type="ECO:0000313" key="9">
    <source>
        <dbReference type="Proteomes" id="UP000298264"/>
    </source>
</evidence>
<comment type="subcellular location">
    <subcellularLocation>
        <location evidence="1">Cell membrane</location>
        <topology evidence="1">Single-pass membrane protein</topology>
    </subcellularLocation>
    <subcellularLocation>
        <location evidence="7">Cell membrane</location>
        <topology evidence="7">Single-pass type II membrane protein</topology>
    </subcellularLocation>
</comment>
<organism evidence="8 9">
    <name type="scientific">Leptospira ilyithenensis</name>
    <dbReference type="NCBI Taxonomy" id="2484901"/>
    <lineage>
        <taxon>Bacteria</taxon>
        <taxon>Pseudomonadati</taxon>
        <taxon>Spirochaetota</taxon>
        <taxon>Spirochaetia</taxon>
        <taxon>Leptospirales</taxon>
        <taxon>Leptospiraceae</taxon>
        <taxon>Leptospira</taxon>
    </lineage>
</organism>
<evidence type="ECO:0000256" key="1">
    <source>
        <dbReference type="ARBA" id="ARBA00004162"/>
    </source>
</evidence>
<dbReference type="PANTHER" id="PTHR30558">
    <property type="entry name" value="EXBD MEMBRANE COMPONENT OF PMF-DRIVEN MACROMOLECULE IMPORT SYSTEM"/>
    <property type="match status" value="1"/>
</dbReference>
<comment type="similarity">
    <text evidence="2 7">Belongs to the ExbD/TolR family.</text>
</comment>
<dbReference type="PANTHER" id="PTHR30558:SF3">
    <property type="entry name" value="BIOPOLYMER TRANSPORT PROTEIN EXBD-RELATED"/>
    <property type="match status" value="1"/>
</dbReference>
<dbReference type="Pfam" id="PF02472">
    <property type="entry name" value="ExbD"/>
    <property type="match status" value="1"/>
</dbReference>
<sequence>MMLRKKKVPPSVPVSSMADIAFLLLVFFMVTSVLDSDPDLPISLPDVPGGEQLNKKIANLYLSADTKRTVYFNSVERPLNEALSEIRAKLMVTPDMKVLIHADENLTYAEIDSVFESLKEIGALKISLVTKTTQGGGLKGK</sequence>
<proteinExistence type="inferred from homology"/>
<dbReference type="GO" id="GO:0015031">
    <property type="term" value="P:protein transport"/>
    <property type="evidence" value="ECO:0007669"/>
    <property type="project" value="UniProtKB-KW"/>
</dbReference>
<comment type="caution">
    <text evidence="8">The sequence shown here is derived from an EMBL/GenBank/DDBJ whole genome shotgun (WGS) entry which is preliminary data.</text>
</comment>
<evidence type="ECO:0000313" key="8">
    <source>
        <dbReference type="EMBL" id="TGN11070.1"/>
    </source>
</evidence>
<dbReference type="OrthoDB" id="9793581at2"/>
<dbReference type="Gene3D" id="3.30.420.270">
    <property type="match status" value="1"/>
</dbReference>
<keyword evidence="5" id="KW-1133">Transmembrane helix</keyword>
<keyword evidence="7" id="KW-0813">Transport</keyword>
<dbReference type="InterPro" id="IPR003400">
    <property type="entry name" value="ExbD"/>
</dbReference>
<accession>A0A4R9LTR1</accession>
<evidence type="ECO:0000256" key="6">
    <source>
        <dbReference type="ARBA" id="ARBA00023136"/>
    </source>
</evidence>
<keyword evidence="9" id="KW-1185">Reference proteome</keyword>
<reference evidence="8" key="1">
    <citation type="journal article" date="2019" name="PLoS Negl. Trop. Dis.">
        <title>Revisiting the worldwide diversity of Leptospira species in the environment.</title>
        <authorList>
            <person name="Vincent A.T."/>
            <person name="Schiettekatte O."/>
            <person name="Bourhy P."/>
            <person name="Veyrier F.J."/>
            <person name="Picardeau M."/>
        </authorList>
    </citation>
    <scope>NUCLEOTIDE SEQUENCE [LARGE SCALE GENOMIC DNA]</scope>
    <source>
        <strain evidence="8">201400974</strain>
    </source>
</reference>
<protein>
    <submittedName>
        <fullName evidence="8">Biopolymer transporter ExbD</fullName>
    </submittedName>
</protein>
<name>A0A4R9LTR1_9LEPT</name>
<evidence type="ECO:0000256" key="5">
    <source>
        <dbReference type="ARBA" id="ARBA00022989"/>
    </source>
</evidence>
<keyword evidence="3" id="KW-1003">Cell membrane</keyword>
<keyword evidence="6" id="KW-0472">Membrane</keyword>
<dbReference type="RefSeq" id="WP_135763827.1">
    <property type="nucleotide sequence ID" value="NZ_RQHV01000042.1"/>
</dbReference>
<dbReference type="GO" id="GO:0005886">
    <property type="term" value="C:plasma membrane"/>
    <property type="evidence" value="ECO:0007669"/>
    <property type="project" value="UniProtKB-SubCell"/>
</dbReference>
<evidence type="ECO:0000256" key="2">
    <source>
        <dbReference type="ARBA" id="ARBA00005811"/>
    </source>
</evidence>
<gene>
    <name evidence="8" type="ORF">EHS11_07875</name>
</gene>
<keyword evidence="4 7" id="KW-0812">Transmembrane</keyword>
<evidence type="ECO:0000256" key="4">
    <source>
        <dbReference type="ARBA" id="ARBA00022692"/>
    </source>
</evidence>
<dbReference type="GO" id="GO:0022857">
    <property type="term" value="F:transmembrane transporter activity"/>
    <property type="evidence" value="ECO:0007669"/>
    <property type="project" value="InterPro"/>
</dbReference>